<accession>A0AA36HCF6</accession>
<feature type="compositionally biased region" description="Basic and acidic residues" evidence="1">
    <location>
        <begin position="74"/>
        <end position="85"/>
    </location>
</feature>
<feature type="compositionally biased region" description="Polar residues" evidence="1">
    <location>
        <begin position="175"/>
        <end position="190"/>
    </location>
</feature>
<comment type="caution">
    <text evidence="2">The sequence shown here is derived from an EMBL/GenBank/DDBJ whole genome shotgun (WGS) entry which is preliminary data.</text>
</comment>
<evidence type="ECO:0000313" key="2">
    <source>
        <dbReference type="EMBL" id="CAJ0608023.1"/>
    </source>
</evidence>
<keyword evidence="3" id="KW-1185">Reference proteome</keyword>
<dbReference type="EMBL" id="CATQJL010000316">
    <property type="protein sequence ID" value="CAJ0608023.1"/>
    <property type="molecule type" value="Genomic_DNA"/>
</dbReference>
<evidence type="ECO:0000256" key="1">
    <source>
        <dbReference type="SAM" id="MobiDB-lite"/>
    </source>
</evidence>
<dbReference type="Proteomes" id="UP001176961">
    <property type="component" value="Unassembled WGS sequence"/>
</dbReference>
<reference evidence="2" key="1">
    <citation type="submission" date="2023-07" db="EMBL/GenBank/DDBJ databases">
        <authorList>
            <consortium name="CYATHOMIX"/>
        </authorList>
    </citation>
    <scope>NUCLEOTIDE SEQUENCE</scope>
    <source>
        <strain evidence="2">N/A</strain>
    </source>
</reference>
<feature type="region of interest" description="Disordered" evidence="1">
    <location>
        <begin position="172"/>
        <end position="196"/>
    </location>
</feature>
<feature type="compositionally biased region" description="Low complexity" evidence="1">
    <location>
        <begin position="255"/>
        <end position="267"/>
    </location>
</feature>
<feature type="region of interest" description="Disordered" evidence="1">
    <location>
        <begin position="255"/>
        <end position="275"/>
    </location>
</feature>
<protein>
    <submittedName>
        <fullName evidence="2">Uncharacterized protein</fullName>
    </submittedName>
</protein>
<sequence>MDTTEKARLPGVFPFPFCVPSSSPSSVFPSLPMFPPGFQQLYANLVQQQFLQLAQQQQSPGIRADQSPCLSDHASSREDSPSVKKLQLDDDGCPLCPLCGDKLPESEWSHHIEHEKNKLIGVIQSVKESKLMEPSSNAEQSRRKRELELLRIRNNQQKRLALKRGATTLIRDSLTPFSRQSNDESGSSGSPEVKKEEPECFNGIKCFACHRISDYGIVSSSFEQPRCQECFDALRNQAGALPATLTSIMDLRTSVMSPSTSSNTSPPAEKKSRIE</sequence>
<feature type="region of interest" description="Disordered" evidence="1">
    <location>
        <begin position="62"/>
        <end position="85"/>
    </location>
</feature>
<organism evidence="2 3">
    <name type="scientific">Cylicocyclus nassatus</name>
    <name type="common">Nematode worm</name>
    <dbReference type="NCBI Taxonomy" id="53992"/>
    <lineage>
        <taxon>Eukaryota</taxon>
        <taxon>Metazoa</taxon>
        <taxon>Ecdysozoa</taxon>
        <taxon>Nematoda</taxon>
        <taxon>Chromadorea</taxon>
        <taxon>Rhabditida</taxon>
        <taxon>Rhabditina</taxon>
        <taxon>Rhabditomorpha</taxon>
        <taxon>Strongyloidea</taxon>
        <taxon>Strongylidae</taxon>
        <taxon>Cylicocyclus</taxon>
    </lineage>
</organism>
<name>A0AA36HCF6_CYLNA</name>
<evidence type="ECO:0000313" key="3">
    <source>
        <dbReference type="Proteomes" id="UP001176961"/>
    </source>
</evidence>
<dbReference type="AlphaFoldDB" id="A0AA36HCF6"/>
<proteinExistence type="predicted"/>
<gene>
    <name evidence="2" type="ORF">CYNAS_LOCUS20006</name>
</gene>